<organism evidence="2 3">
    <name type="scientific">Pseudochryseolinea flava</name>
    <dbReference type="NCBI Taxonomy" id="2059302"/>
    <lineage>
        <taxon>Bacteria</taxon>
        <taxon>Pseudomonadati</taxon>
        <taxon>Bacteroidota</taxon>
        <taxon>Cytophagia</taxon>
        <taxon>Cytophagales</taxon>
        <taxon>Fulvivirgaceae</taxon>
        <taxon>Pseudochryseolinea</taxon>
    </lineage>
</organism>
<dbReference type="EMBL" id="QMFY01000023">
    <property type="protein sequence ID" value="RAV98016.1"/>
    <property type="molecule type" value="Genomic_DNA"/>
</dbReference>
<dbReference type="RefSeq" id="WP_112749832.1">
    <property type="nucleotide sequence ID" value="NZ_QMFY01000023.1"/>
</dbReference>
<name>A0A364XV57_9BACT</name>
<accession>A0A364XV57</accession>
<dbReference type="OrthoDB" id="8481923at2"/>
<protein>
    <submittedName>
        <fullName evidence="2">DUF4184 domain-containing protein</fullName>
    </submittedName>
</protein>
<evidence type="ECO:0000313" key="2">
    <source>
        <dbReference type="EMBL" id="RAV98016.1"/>
    </source>
</evidence>
<reference evidence="2 3" key="1">
    <citation type="submission" date="2018-06" db="EMBL/GenBank/DDBJ databases">
        <title>Chryseolinea flavus sp. nov., a member of the phylum Bacteroidetes isolated from soil.</title>
        <authorList>
            <person name="Li Y."/>
            <person name="Wang J."/>
        </authorList>
    </citation>
    <scope>NUCLEOTIDE SEQUENCE [LARGE SCALE GENOMIC DNA]</scope>
    <source>
        <strain evidence="2 3">SDU1-6</strain>
    </source>
</reference>
<feature type="transmembrane region" description="Helical" evidence="1">
    <location>
        <begin position="151"/>
        <end position="173"/>
    </location>
</feature>
<dbReference type="Proteomes" id="UP000251889">
    <property type="component" value="Unassembled WGS sequence"/>
</dbReference>
<feature type="transmembrane region" description="Helical" evidence="1">
    <location>
        <begin position="217"/>
        <end position="236"/>
    </location>
</feature>
<comment type="caution">
    <text evidence="2">The sequence shown here is derived from an EMBL/GenBank/DDBJ whole genome shotgun (WGS) entry which is preliminary data.</text>
</comment>
<feature type="transmembrane region" description="Helical" evidence="1">
    <location>
        <begin position="52"/>
        <end position="72"/>
    </location>
</feature>
<evidence type="ECO:0000256" key="1">
    <source>
        <dbReference type="SAM" id="Phobius"/>
    </source>
</evidence>
<feature type="transmembrane region" description="Helical" evidence="1">
    <location>
        <begin position="104"/>
        <end position="121"/>
    </location>
</feature>
<proteinExistence type="predicted"/>
<evidence type="ECO:0000313" key="3">
    <source>
        <dbReference type="Proteomes" id="UP000251889"/>
    </source>
</evidence>
<dbReference type="Pfam" id="PF13803">
    <property type="entry name" value="DUF4184"/>
    <property type="match status" value="1"/>
</dbReference>
<sequence length="257" mass="29497">MPFTPAHSAIVLPLLRLRWLSATGLIIGSIAPDFEYFFKASVSSVHSHTWGGLFYFDLPVVVALAFVFHLVVKKNLINNSPRFLQVRFQDTLHFNFIKYLKSNWYWFLVSALIGAASHIFWDSFTHNSGYFVHRLPFYRYSLPWQGVKYPMFYVLQHVSTFVGLAAITVYVMLKQRQQIQSARITILYWTLVLIVIAAVVIIRFAVDGWNPHLGNRVVSFISGLCLALILTGFINFRNLTFTNRHGQEDAMGASRKT</sequence>
<keyword evidence="1" id="KW-0472">Membrane</keyword>
<gene>
    <name evidence="2" type="ORF">DQQ10_25780</name>
</gene>
<feature type="transmembrane region" description="Helical" evidence="1">
    <location>
        <begin position="185"/>
        <end position="205"/>
    </location>
</feature>
<dbReference type="InterPro" id="IPR025238">
    <property type="entry name" value="DUF4184"/>
</dbReference>
<dbReference type="AlphaFoldDB" id="A0A364XV57"/>
<keyword evidence="3" id="KW-1185">Reference proteome</keyword>
<keyword evidence="1" id="KW-0812">Transmembrane</keyword>
<keyword evidence="1" id="KW-1133">Transmembrane helix</keyword>